<keyword evidence="1" id="KW-0732">Signal</keyword>
<evidence type="ECO:0000313" key="3">
    <source>
        <dbReference type="Proteomes" id="UP001165679"/>
    </source>
</evidence>
<name>A0AA41YSP1_9PROT</name>
<sequence>MRMDRVITTGLLAVAALAVMAAGAPARADRDGHRGWHHGHRGWGPGVVYAPPPVYYAPPPRVYYAPPPVYYAPPPVVYAPPAYVAPGVSIGLGFNFR</sequence>
<reference evidence="2" key="1">
    <citation type="submission" date="2022-09" db="EMBL/GenBank/DDBJ databases">
        <title>Rhodovastum sp. nov. RN2-1 isolated from soil in Seongnam, South Korea.</title>
        <authorList>
            <person name="Le N.T."/>
        </authorList>
    </citation>
    <scope>NUCLEOTIDE SEQUENCE</scope>
    <source>
        <strain evidence="2">RN2-1</strain>
    </source>
</reference>
<keyword evidence="3" id="KW-1185">Reference proteome</keyword>
<proteinExistence type="predicted"/>
<feature type="chain" id="PRO_5041331655" evidence="1">
    <location>
        <begin position="29"/>
        <end position="97"/>
    </location>
</feature>
<dbReference type="RefSeq" id="WP_264716569.1">
    <property type="nucleotide sequence ID" value="NZ_JAPDNT010000042.1"/>
</dbReference>
<evidence type="ECO:0000256" key="1">
    <source>
        <dbReference type="SAM" id="SignalP"/>
    </source>
</evidence>
<dbReference type="EMBL" id="JAPDNT010000042">
    <property type="protein sequence ID" value="MCW3477613.1"/>
    <property type="molecule type" value="Genomic_DNA"/>
</dbReference>
<gene>
    <name evidence="2" type="ORF">OL599_23930</name>
</gene>
<evidence type="ECO:0000313" key="2">
    <source>
        <dbReference type="EMBL" id="MCW3477613.1"/>
    </source>
</evidence>
<protein>
    <submittedName>
        <fullName evidence="2">Uncharacterized protein</fullName>
    </submittedName>
</protein>
<accession>A0AA41YSP1</accession>
<reference evidence="2" key="2">
    <citation type="submission" date="2022-10" db="EMBL/GenBank/DDBJ databases">
        <authorList>
            <person name="Trinh H.N."/>
        </authorList>
    </citation>
    <scope>NUCLEOTIDE SEQUENCE</scope>
    <source>
        <strain evidence="2">RN2-1</strain>
    </source>
</reference>
<feature type="signal peptide" evidence="1">
    <location>
        <begin position="1"/>
        <end position="28"/>
    </location>
</feature>
<dbReference type="AlphaFoldDB" id="A0AA41YSP1"/>
<dbReference type="Proteomes" id="UP001165679">
    <property type="component" value="Unassembled WGS sequence"/>
</dbReference>
<comment type="caution">
    <text evidence="2">The sequence shown here is derived from an EMBL/GenBank/DDBJ whole genome shotgun (WGS) entry which is preliminary data.</text>
</comment>
<organism evidence="2 3">
    <name type="scientific">Limobrevibacterium gyesilva</name>
    <dbReference type="NCBI Taxonomy" id="2991712"/>
    <lineage>
        <taxon>Bacteria</taxon>
        <taxon>Pseudomonadati</taxon>
        <taxon>Pseudomonadota</taxon>
        <taxon>Alphaproteobacteria</taxon>
        <taxon>Acetobacterales</taxon>
        <taxon>Acetobacteraceae</taxon>
        <taxon>Limobrevibacterium</taxon>
    </lineage>
</organism>